<feature type="domain" description="Chitin-binding type-2" evidence="7">
    <location>
        <begin position="1726"/>
        <end position="1783"/>
    </location>
</feature>
<evidence type="ECO:0000256" key="1">
    <source>
        <dbReference type="ARBA" id="ARBA00022669"/>
    </source>
</evidence>
<evidence type="ECO:0000256" key="6">
    <source>
        <dbReference type="SAM" id="MobiDB-lite"/>
    </source>
</evidence>
<dbReference type="PANTHER" id="PTHR23301:SF0">
    <property type="entry name" value="CHITIN-BINDING TYPE-2 DOMAIN-CONTAINING PROTEIN-RELATED"/>
    <property type="match status" value="1"/>
</dbReference>
<dbReference type="PANTHER" id="PTHR23301">
    <property type="entry name" value="CHITIN BINDING PERITROPHIN-A"/>
    <property type="match status" value="1"/>
</dbReference>
<feature type="compositionally biased region" description="Low complexity" evidence="6">
    <location>
        <begin position="3023"/>
        <end position="3047"/>
    </location>
</feature>
<evidence type="ECO:0000313" key="9">
    <source>
        <dbReference type="Proteomes" id="UP001175271"/>
    </source>
</evidence>
<dbReference type="Pfam" id="PF21039">
    <property type="entry name" value="CEP104_ZnF"/>
    <property type="match status" value="1"/>
</dbReference>
<dbReference type="Pfam" id="PF01607">
    <property type="entry name" value="CBM_14"/>
    <property type="match status" value="21"/>
</dbReference>
<dbReference type="Gene3D" id="1.25.10.10">
    <property type="entry name" value="Leucine-rich Repeat Variant"/>
    <property type="match status" value="1"/>
</dbReference>
<feature type="compositionally biased region" description="Low complexity" evidence="6">
    <location>
        <begin position="3119"/>
        <end position="3130"/>
    </location>
</feature>
<feature type="domain" description="Chitin-binding type-2" evidence="7">
    <location>
        <begin position="2379"/>
        <end position="2436"/>
    </location>
</feature>
<feature type="region of interest" description="Disordered" evidence="6">
    <location>
        <begin position="279"/>
        <end position="369"/>
    </location>
</feature>
<accession>A0AA39GYE2</accession>
<feature type="domain" description="Chitin-binding type-2" evidence="7">
    <location>
        <begin position="2163"/>
        <end position="2220"/>
    </location>
</feature>
<sequence>MPVPVGFRVVHVSGLDDYDISRDLLVTKEWVSEKYSEYPRNLIVRLDRQSNVERIQILCHRIFIPSKVDLYYSNEDIHQDVEKVNFQSLGEVVFKDRREDIGKHELKTIYIESDVTFLKFQVGQNYDNPKTNPFDQVGLVNIAIIGRPVPTGQTAVLGDSLKQETKLMKGMSLLQRYNTTDVKRDDYPSDMLDLLVVIEKNKEVAVKNENYPLATKCKKAAKDLSSAMTVLKEKENEKRTAVEKEDYDQAEVLTKEIQNLRTTTLKKIDPKVLEEHSVINNTLIPPSRDSPRDTPTPKPLFERITLTPSPPRSREKKRKYTLDDSVISREFTPPPSVTPTPATRPSSRNRLPRSSSISTMTSSSSSNKFMQKENTVVPGAANRRRRSITSSASFDSGQMDEETLFAQINPNDQTYAKKLKSVFGLEMVFNVYSKNWEHRRSALIDTHKKLSAVSPDKASSYLSVAMPILVKGLRDKLYNVYSEALNLLQYIVITYIPNHKLQKTFGQKIVDKTYHILVSRTGDTISDSRFGTQTYDAIGVLLSGDPQITKLYITRFMEPFDLSGSVRSDQGKATIVNKAIQQLGAPNKSVNLTEATICKFANNCMRHSDPEIRNMGKSLVITIYRNGNREEIRSHLPSPKSSLARSHLMRALFAELDSMDRSSTHSSSNSSTSSKRSSVDGTKPPKSVRLVLDRSRHPSDEDPVDYEKLCMYCGLLSPELDKDGLQEHYERHCPMLFKCPHCIEVDEVCHMKEHYVAKCKKKELYKECPKCNQPIERRMYKRHVDDENCQMPKGDVGRCLLCQSDVAPNNDVGWRKHLMKQCIMNNRRKTVLNLWSSTFGPRTANSIGRCFQIEILFENIVCLRISRPQQWMILKLLAFAALVPLFLAKDPPIRPKPTPEPYSKKIREADCSQHGDGAFVFGCSSEYFVCRSYGQGYVKSVFRCPEGHKGRLKINPANDRCESAADISVCKKMTNENDVLEISQPKHFSCRGRDDGYYAVENCGQEYAQCQSGRLRLLLCGSRQLYYDPDIQRCQHKSNCEKNKDAGQQAIESRKSEKASYEVLPLNICKNKEGQLINRGKCSGTFWRCTKNEPVNFYCPYGLVFSEKLQLCTFNVNAPECNGNSPISTSNHDEHPKPMQLEVNCTGLRNGFHEIFACYRDYVQCSNDQSLILSCPKDLVFNDKTNKCDYFENCRMQKKPKKGNDVVVELDSFTPWIVRRTEPFSCAGKEEGEHELQPCIRNYITCDKNESATLHMCENEHVRQSGKCILTSDCEPAQKRMEQLTNTNCEDREDGFYEDGKCLPYFIHCANQILHKIKCQPGLFFLEDRCVWKSVCENPPPPMPSTKPIPKVHTHVDIPENFACKGQTGEVAIGRCLNHYIICSNDIPHVVKCPSILRYSTNGQRCMWEKDCLVKDPPQVNRMPTYHPPTVNATTVGPVVFPEQLPVANDTEQIISRSGSDADYPPAVKTQKAPESFNCIGKSDGDYQVQMCGRSYVSCEKEAATSKLCSEDAVFEGTECVPNTTCSTTSETTTESAIRSKRAAIYPPGSMIPDETVAPPMAVQANGYKPPHVPDYVCPSDGWFTEGNCLNFYIQCSNTYAYRFKCASTLVWSGNACIWPRDCENTPKEELDKHLHPQIQPTETKEVIKNKCVDKKSGLYASVECGVDYYECVEGIMVMKNCLDGKVFNPAAKKCAEPESVPSCEQLARQAPVRQLSNPAMISEPTVDCSEKPSGFYEVDGCRHFFFYCENGAATKHFCPEGLFYDHETERCHVKGHVPRCGGARPADDHSFEPDEPVAQIDPHCQKKPDGFLYGLSGCRRSYFRCNGKGRSLKISCAANLYFDLDAKSCGQKEHLPCCGGKRPVITPEPVNPFCQGKTDGYHDAGGCQTFYYSCVSGVAERVNCPKKLYYDPEISTCDLKYHIPICGGKRHSDELPVEPIDTFCKGRIEGYHASDVCSSVYYFCSSGATQKLHCKPGLFYDADDAICKYKEVIPSCGGSPPTQPAPKDPAPVPQDTFCEGKPDGIHTSNSCSDFFYSCKADFGTKIFCPAGLFFDRELEKCDQKHLIPSCGGIRPTQPPVKSTSPPVPRDPFCDDKSDGFHLTDSCTTFFYYCSSGVASKMSCPSGLYYDQEVELCAARSHVPACGGVRPTQAPTSAPLPHDPFCDGKPDGVQIPRTCSNHFYHCSRGSSNKVECPNGLFYDSEIDVCDQKENVPGCGGTRPSRPTPTDPAPRDPYCDGKSDGFHLPTACTNYFYLCNRGTSNKMECPSGLYYDSDIEVCDQKHHVPACGGIRPPPLEPSPAPPHDPYCESKPDGVHLPKSCTNHFYHCSRGTSNKMECPNGLFYDSEIDVCDQREHVPSCGGTRPSRPPPTEPVPRDPFCDGKLDGIHLPDSCTSVFYQCTFGHADKLRCPDGLYYDREIDLCDQKAHVPACGGMRPPRPTPTEPSRPVPRDPFCDGKRNGIYLTDRCTTFYYDCNGGVTHKMECPSGLYYDKEANLCEQKHHVPGCGGTRPTQPPPKDPAPRDPYCDGKRDGLYVPQSCTTFFYHCNGGASNKMDCPSGLYYDSEINLCDKRSHVPACGGTRPTRPPPTIPPTSRDPFCDRKPDGIHLPQSCTNYFYECSRGVPKKMKCGNGLFYDRDIAACAQKTHVPGCGGVRPTRPPPVTPPPQVPFCQNRPNGLYPANQCVNFFYKCDNRVSFKMFCTATLFFDPELKHCLPKQTIPACGGTRPPPVQVPQDPQVDQFCRGKVEGTYDALGCNSFYYICSRQGNRKIVCPSGFFRDHELGICEAKAYVPNCGGTRRTAPPAQNFCSGRANGLYPAQECASVYNHCHAGKLVLMQCSPGLFYDIELKSCHPKHLTPNCGGRRQLQNQHPPQNPPPAVQLPTEVDIDQPPKPTLPPRKLPKFDCIGKSNGDYSAGCSDVYFSCVGPIHYVRFCPENTGLKYSQEMGRCDYVANVPECGGKIPDAAKPTGPSVPSNGQLPRGGNRSPPQNHPVQPERPVERPNPPLQLPTQAPQPPVQLPTQTPQPLVKLPTQTPQPPVQLLTRAPQPPVQQPEPTVAVPPQSPQQPVEPSVAQPQPQNPSQPQPPAEPLKSSEPPVKSPAQPAVPNPAQPALPNPAQLAASNPAQPVVPNPAQPTVSNPVQTAVATQPPTRPSEPALPPSPPSKCTGKKAGLYAVGACDRAYFSCQISAQNGQVTESSFKCLADEAYDESRHKCAKKHLIAYCPEYRPIQTNQPYGK</sequence>
<protein>
    <recommendedName>
        <fullName evidence="7">Chitin-binding type-2 domain-containing protein</fullName>
    </recommendedName>
</protein>
<dbReference type="InterPro" id="IPR048738">
    <property type="entry name" value="CEP104_Znf"/>
</dbReference>
<feature type="region of interest" description="Disordered" evidence="6">
    <location>
        <begin position="2966"/>
        <end position="3173"/>
    </location>
</feature>
<feature type="compositionally biased region" description="Polar residues" evidence="6">
    <location>
        <begin position="3140"/>
        <end position="3152"/>
    </location>
</feature>
<evidence type="ECO:0000256" key="4">
    <source>
        <dbReference type="ARBA" id="ARBA00023157"/>
    </source>
</evidence>
<dbReference type="Proteomes" id="UP001175271">
    <property type="component" value="Unassembled WGS sequence"/>
</dbReference>
<feature type="region of interest" description="Disordered" evidence="6">
    <location>
        <begin position="659"/>
        <end position="701"/>
    </location>
</feature>
<keyword evidence="3" id="KW-0677">Repeat</keyword>
<dbReference type="Pfam" id="PF21038">
    <property type="entry name" value="CEP104_N"/>
    <property type="match status" value="1"/>
</dbReference>
<feature type="compositionally biased region" description="Low complexity" evidence="6">
    <location>
        <begin position="3057"/>
        <end position="3080"/>
    </location>
</feature>
<evidence type="ECO:0000259" key="7">
    <source>
        <dbReference type="PROSITE" id="PS50940"/>
    </source>
</evidence>
<comment type="caution">
    <text evidence="8">The sequence shown here is derived from an EMBL/GenBank/DDBJ whole genome shotgun (WGS) entry which is preliminary data.</text>
</comment>
<feature type="domain" description="Chitin-binding type-2" evidence="7">
    <location>
        <begin position="1066"/>
        <end position="1123"/>
    </location>
</feature>
<reference evidence="8" key="1">
    <citation type="submission" date="2023-06" db="EMBL/GenBank/DDBJ databases">
        <title>Genomic analysis of the entomopathogenic nematode Steinernema hermaphroditum.</title>
        <authorList>
            <person name="Schwarz E.M."/>
            <person name="Heppert J.K."/>
            <person name="Baniya A."/>
            <person name="Schwartz H.T."/>
            <person name="Tan C.-H."/>
            <person name="Antoshechkin I."/>
            <person name="Sternberg P.W."/>
            <person name="Goodrich-Blair H."/>
            <person name="Dillman A.R."/>
        </authorList>
    </citation>
    <scope>NUCLEOTIDE SEQUENCE</scope>
    <source>
        <strain evidence="8">PS9179</strain>
        <tissue evidence="8">Whole animal</tissue>
    </source>
</reference>
<proteinExistence type="predicted"/>
<feature type="domain" description="Chitin-binding type-2" evidence="7">
    <location>
        <begin position="3167"/>
        <end position="3230"/>
    </location>
</feature>
<dbReference type="Gene3D" id="2.170.140.10">
    <property type="entry name" value="Chitin binding domain"/>
    <property type="match status" value="7"/>
</dbReference>
<keyword evidence="5" id="KW-0325">Glycoprotein</keyword>
<organism evidence="8 9">
    <name type="scientific">Steinernema hermaphroditum</name>
    <dbReference type="NCBI Taxonomy" id="289476"/>
    <lineage>
        <taxon>Eukaryota</taxon>
        <taxon>Metazoa</taxon>
        <taxon>Ecdysozoa</taxon>
        <taxon>Nematoda</taxon>
        <taxon>Chromadorea</taxon>
        <taxon>Rhabditida</taxon>
        <taxon>Tylenchina</taxon>
        <taxon>Panagrolaimomorpha</taxon>
        <taxon>Strongyloidoidea</taxon>
        <taxon>Steinernematidae</taxon>
        <taxon>Steinernema</taxon>
    </lineage>
</organism>
<evidence type="ECO:0000313" key="8">
    <source>
        <dbReference type="EMBL" id="KAK0394392.1"/>
    </source>
</evidence>
<dbReference type="InterPro" id="IPR016024">
    <property type="entry name" value="ARM-type_fold"/>
</dbReference>
<feature type="domain" description="Chitin-binding type-2" evidence="7">
    <location>
        <begin position="2091"/>
        <end position="2148"/>
    </location>
</feature>
<feature type="region of interest" description="Disordered" evidence="6">
    <location>
        <begin position="2508"/>
        <end position="2528"/>
    </location>
</feature>
<keyword evidence="1" id="KW-0147">Chitin-binding</keyword>
<evidence type="ECO:0000256" key="3">
    <source>
        <dbReference type="ARBA" id="ARBA00022737"/>
    </source>
</evidence>
<feature type="domain" description="Chitin-binding type-2" evidence="7">
    <location>
        <begin position="2809"/>
        <end position="2866"/>
    </location>
</feature>
<name>A0AA39GYE2_9BILA</name>
<feature type="domain" description="Chitin-binding type-2" evidence="7">
    <location>
        <begin position="987"/>
        <end position="1042"/>
    </location>
</feature>
<dbReference type="GO" id="GO:0008061">
    <property type="term" value="F:chitin binding"/>
    <property type="evidence" value="ECO:0007669"/>
    <property type="project" value="UniProtKB-KW"/>
</dbReference>
<feature type="domain" description="Chitin-binding type-2" evidence="7">
    <location>
        <begin position="1802"/>
        <end position="1858"/>
    </location>
</feature>
<dbReference type="SUPFAM" id="SSF57625">
    <property type="entry name" value="Invertebrate chitin-binding proteins"/>
    <property type="match status" value="23"/>
</dbReference>
<feature type="domain" description="Chitin-binding type-2" evidence="7">
    <location>
        <begin position="2235"/>
        <end position="2292"/>
    </location>
</feature>
<feature type="compositionally biased region" description="Pro residues" evidence="6">
    <location>
        <begin position="3005"/>
        <end position="3022"/>
    </location>
</feature>
<dbReference type="EMBL" id="JAUCMV010000005">
    <property type="protein sequence ID" value="KAK0394392.1"/>
    <property type="molecule type" value="Genomic_DNA"/>
</dbReference>
<feature type="domain" description="Chitin-binding type-2" evidence="7">
    <location>
        <begin position="2307"/>
        <end position="2364"/>
    </location>
</feature>
<feature type="compositionally biased region" description="Pro residues" evidence="6">
    <location>
        <begin position="3107"/>
        <end position="3118"/>
    </location>
</feature>
<feature type="domain" description="Chitin-binding type-2" evidence="7">
    <location>
        <begin position="2743"/>
        <end position="2800"/>
    </location>
</feature>
<dbReference type="InterPro" id="IPR002557">
    <property type="entry name" value="Chitin-bd_dom"/>
</dbReference>
<feature type="compositionally biased region" description="Low complexity" evidence="6">
    <location>
        <begin position="339"/>
        <end position="366"/>
    </location>
</feature>
<feature type="compositionally biased region" description="Pro residues" evidence="6">
    <location>
        <begin position="3081"/>
        <end position="3092"/>
    </location>
</feature>
<dbReference type="Pfam" id="PF21040">
    <property type="entry name" value="CEP104-like_TOG"/>
    <property type="match status" value="1"/>
</dbReference>
<gene>
    <name evidence="8" type="ORF">QR680_000712</name>
</gene>
<dbReference type="InterPro" id="IPR048739">
    <property type="entry name" value="CEP104_N"/>
</dbReference>
<dbReference type="InterPro" id="IPR011989">
    <property type="entry name" value="ARM-like"/>
</dbReference>
<feature type="domain" description="Chitin-binding type-2" evidence="7">
    <location>
        <begin position="1361"/>
        <end position="1414"/>
    </location>
</feature>
<feature type="domain" description="Chitin-binding type-2" evidence="7">
    <location>
        <begin position="2526"/>
        <end position="2583"/>
    </location>
</feature>
<evidence type="ECO:0000256" key="2">
    <source>
        <dbReference type="ARBA" id="ARBA00022729"/>
    </source>
</evidence>
<dbReference type="SMART" id="SM00494">
    <property type="entry name" value="ChtBD2"/>
    <property type="match status" value="27"/>
</dbReference>
<feature type="domain" description="Chitin-binding type-2" evidence="7">
    <location>
        <begin position="1142"/>
        <end position="1196"/>
    </location>
</feature>
<keyword evidence="2" id="KW-0732">Signal</keyword>
<feature type="domain" description="Chitin-binding type-2" evidence="7">
    <location>
        <begin position="2016"/>
        <end position="2073"/>
    </location>
</feature>
<feature type="domain" description="Chitin-binding type-2" evidence="7">
    <location>
        <begin position="2454"/>
        <end position="2511"/>
    </location>
</feature>
<dbReference type="PROSITE" id="PS50940">
    <property type="entry name" value="CHIT_BIND_II"/>
    <property type="match status" value="23"/>
</dbReference>
<feature type="compositionally biased region" description="Low complexity" evidence="6">
    <location>
        <begin position="664"/>
        <end position="676"/>
    </location>
</feature>
<feature type="region of interest" description="Disordered" evidence="6">
    <location>
        <begin position="2866"/>
        <end position="2904"/>
    </location>
</feature>
<dbReference type="InterPro" id="IPR036508">
    <property type="entry name" value="Chitin-bd_dom_sf"/>
</dbReference>
<feature type="compositionally biased region" description="Pro residues" evidence="6">
    <location>
        <begin position="3154"/>
        <end position="3167"/>
    </location>
</feature>
<keyword evidence="9" id="KW-1185">Reference proteome</keyword>
<keyword evidence="4" id="KW-1015">Disulfide bond</keyword>
<dbReference type="Gene3D" id="3.20.20.80">
    <property type="entry name" value="Glycosidases"/>
    <property type="match status" value="8"/>
</dbReference>
<feature type="domain" description="Chitin-binding type-2" evidence="7">
    <location>
        <begin position="2599"/>
        <end position="2656"/>
    </location>
</feature>
<feature type="domain" description="Chitin-binding type-2" evidence="7">
    <location>
        <begin position="1649"/>
        <end position="1706"/>
    </location>
</feature>
<dbReference type="GO" id="GO:0005576">
    <property type="term" value="C:extracellular region"/>
    <property type="evidence" value="ECO:0007669"/>
    <property type="project" value="InterPro"/>
</dbReference>
<feature type="region of interest" description="Disordered" evidence="6">
    <location>
        <begin position="2216"/>
        <end position="2236"/>
    </location>
</feature>
<feature type="domain" description="Chitin-binding type-2" evidence="7">
    <location>
        <begin position="2671"/>
        <end position="2728"/>
    </location>
</feature>
<feature type="compositionally biased region" description="Basic and acidic residues" evidence="6">
    <location>
        <begin position="691"/>
        <end position="701"/>
    </location>
</feature>
<feature type="domain" description="Chitin-binding type-2" evidence="7">
    <location>
        <begin position="1872"/>
        <end position="1929"/>
    </location>
</feature>
<evidence type="ECO:0000256" key="5">
    <source>
        <dbReference type="ARBA" id="ARBA00023180"/>
    </source>
</evidence>
<feature type="domain" description="Chitin-binding type-2" evidence="7">
    <location>
        <begin position="2906"/>
        <end position="2964"/>
    </location>
</feature>
<feature type="domain" description="Chitin-binding type-2" evidence="7">
    <location>
        <begin position="1942"/>
        <end position="1999"/>
    </location>
</feature>
<dbReference type="InterPro" id="IPR051940">
    <property type="entry name" value="Chitin_bind-dev_reg"/>
</dbReference>
<dbReference type="SUPFAM" id="SSF48371">
    <property type="entry name" value="ARM repeat"/>
    <property type="match status" value="1"/>
</dbReference>